<dbReference type="KEGG" id="ksd:KS2013_1613"/>
<protein>
    <recommendedName>
        <fullName evidence="4">Lipoprotein</fullName>
    </recommendedName>
</protein>
<dbReference type="AlphaFoldDB" id="A0A1B3BC13"/>
<dbReference type="PROSITE" id="PS51257">
    <property type="entry name" value="PROKAR_LIPOPROTEIN"/>
    <property type="match status" value="1"/>
</dbReference>
<dbReference type="RefSeq" id="WP_068992320.1">
    <property type="nucleotide sequence ID" value="NZ_CP012418.1"/>
</dbReference>
<keyword evidence="3" id="KW-1185">Reference proteome</keyword>
<dbReference type="STRING" id="1144748.KS2013_1613"/>
<feature type="chain" id="PRO_5008544423" description="Lipoprotein" evidence="1">
    <location>
        <begin position="17"/>
        <end position="164"/>
    </location>
</feature>
<dbReference type="Proteomes" id="UP000094147">
    <property type="component" value="Chromosome"/>
</dbReference>
<accession>A0A1B3BC13</accession>
<sequence length="164" mass="18252" precursor="true">MKYITLLLALFMTACATTTNNTNQTAEKSAAGTEKAAEADSDQIQQELKEAFVVDIMRMKIKENGENIACKLEAFTSCWGVSEQQCLDDAQPVKTQCLEFAETKFPSPSSEQAVKQYAQVFSMCMITRQSLLYPSKLSEMKTCLNQFDKPDPQKIAESILNPGK</sequence>
<evidence type="ECO:0000313" key="3">
    <source>
        <dbReference type="Proteomes" id="UP000094147"/>
    </source>
</evidence>
<name>A0A1B3BC13_9GAMM</name>
<organism evidence="2 3">
    <name type="scientific">Kangiella sediminilitoris</name>
    <dbReference type="NCBI Taxonomy" id="1144748"/>
    <lineage>
        <taxon>Bacteria</taxon>
        <taxon>Pseudomonadati</taxon>
        <taxon>Pseudomonadota</taxon>
        <taxon>Gammaproteobacteria</taxon>
        <taxon>Kangiellales</taxon>
        <taxon>Kangiellaceae</taxon>
        <taxon>Kangiella</taxon>
    </lineage>
</organism>
<gene>
    <name evidence="2" type="ORF">KS2013_1613</name>
</gene>
<proteinExistence type="predicted"/>
<evidence type="ECO:0008006" key="4">
    <source>
        <dbReference type="Google" id="ProtNLM"/>
    </source>
</evidence>
<evidence type="ECO:0000256" key="1">
    <source>
        <dbReference type="SAM" id="SignalP"/>
    </source>
</evidence>
<evidence type="ECO:0000313" key="2">
    <source>
        <dbReference type="EMBL" id="AOE50323.1"/>
    </source>
</evidence>
<feature type="signal peptide" evidence="1">
    <location>
        <begin position="1"/>
        <end position="16"/>
    </location>
</feature>
<keyword evidence="1" id="KW-0732">Signal</keyword>
<reference evidence="3" key="1">
    <citation type="submission" date="2015-08" db="EMBL/GenBank/DDBJ databases">
        <authorList>
            <person name="Kim K.M."/>
        </authorList>
    </citation>
    <scope>NUCLEOTIDE SEQUENCE [LARGE SCALE GENOMIC DNA]</scope>
    <source>
        <strain evidence="3">KCTC 23892</strain>
    </source>
</reference>
<dbReference type="EMBL" id="CP012418">
    <property type="protein sequence ID" value="AOE50323.1"/>
    <property type="molecule type" value="Genomic_DNA"/>
</dbReference>